<evidence type="ECO:0000256" key="1">
    <source>
        <dbReference type="ARBA" id="ARBA00023015"/>
    </source>
</evidence>
<dbReference type="PANTHER" id="PTHR30055">
    <property type="entry name" value="HTH-TYPE TRANSCRIPTIONAL REGULATOR RUTR"/>
    <property type="match status" value="1"/>
</dbReference>
<evidence type="ECO:0000313" key="7">
    <source>
        <dbReference type="Proteomes" id="UP000199301"/>
    </source>
</evidence>
<dbReference type="PRINTS" id="PR00455">
    <property type="entry name" value="HTHTETR"/>
</dbReference>
<accession>A0A1H0YRW0</accession>
<dbReference type="Proteomes" id="UP000199301">
    <property type="component" value="Unassembled WGS sequence"/>
</dbReference>
<feature type="DNA-binding region" description="H-T-H motif" evidence="4">
    <location>
        <begin position="34"/>
        <end position="53"/>
    </location>
</feature>
<reference evidence="7" key="1">
    <citation type="submission" date="2016-10" db="EMBL/GenBank/DDBJ databases">
        <authorList>
            <person name="Varghese N."/>
            <person name="Submissions S."/>
        </authorList>
    </citation>
    <scope>NUCLEOTIDE SEQUENCE [LARGE SCALE GENOMIC DNA]</scope>
    <source>
        <strain evidence="7">DSM 45459</strain>
    </source>
</reference>
<dbReference type="InterPro" id="IPR050109">
    <property type="entry name" value="HTH-type_TetR-like_transc_reg"/>
</dbReference>
<dbReference type="AlphaFoldDB" id="A0A1H0YRW0"/>
<dbReference type="STRING" id="995062.SAMN04489718_0634"/>
<dbReference type="GO" id="GO:0003700">
    <property type="term" value="F:DNA-binding transcription factor activity"/>
    <property type="evidence" value="ECO:0007669"/>
    <property type="project" value="TreeGrafter"/>
</dbReference>
<evidence type="ECO:0000256" key="2">
    <source>
        <dbReference type="ARBA" id="ARBA00023125"/>
    </source>
</evidence>
<dbReference type="EMBL" id="FNKO01000001">
    <property type="protein sequence ID" value="SDQ17850.1"/>
    <property type="molecule type" value="Genomic_DNA"/>
</dbReference>
<evidence type="ECO:0000313" key="6">
    <source>
        <dbReference type="EMBL" id="SDQ17850.1"/>
    </source>
</evidence>
<keyword evidence="2 4" id="KW-0238">DNA-binding</keyword>
<protein>
    <submittedName>
        <fullName evidence="6">DNA-binding transcriptional regulator, AcrR family</fullName>
    </submittedName>
</protein>
<organism evidence="6 7">
    <name type="scientific">Actinopolyspora saharensis</name>
    <dbReference type="NCBI Taxonomy" id="995062"/>
    <lineage>
        <taxon>Bacteria</taxon>
        <taxon>Bacillati</taxon>
        <taxon>Actinomycetota</taxon>
        <taxon>Actinomycetes</taxon>
        <taxon>Actinopolysporales</taxon>
        <taxon>Actinopolysporaceae</taxon>
        <taxon>Actinopolyspora</taxon>
    </lineage>
</organism>
<proteinExistence type="predicted"/>
<keyword evidence="7" id="KW-1185">Reference proteome</keyword>
<dbReference type="PANTHER" id="PTHR30055:SF238">
    <property type="entry name" value="MYCOFACTOCIN BIOSYNTHESIS TRANSCRIPTIONAL REGULATOR MFTR-RELATED"/>
    <property type="match status" value="1"/>
</dbReference>
<sequence length="205" mass="22897">MSGSLRQRQKDERRLRMIHAALELFDEYGFPEVAVADIAERIGMSYRTIYRYFPSKEDVLLGLVIEGNHAFLERVGDRLGERPLLVTFADAMTEVLEELSERVGEDAIRTTSEQIDRVESVRARALLHSADMLDRLAALVERHPAYGPERDSEIHLAVRVFGAVSAEAQRRWRSAPLAGRSLAGEFRAVMAGLPAVLPDAPEAAN</sequence>
<keyword evidence="1" id="KW-0805">Transcription regulation</keyword>
<dbReference type="OrthoDB" id="4143918at2"/>
<name>A0A1H0YRW0_9ACTN</name>
<feature type="domain" description="HTH tetR-type" evidence="5">
    <location>
        <begin position="11"/>
        <end position="71"/>
    </location>
</feature>
<dbReference type="RefSeq" id="WP_092520919.1">
    <property type="nucleotide sequence ID" value="NZ_FNKO01000001.1"/>
</dbReference>
<dbReference type="PROSITE" id="PS50977">
    <property type="entry name" value="HTH_TETR_2"/>
    <property type="match status" value="1"/>
</dbReference>
<dbReference type="InterPro" id="IPR009057">
    <property type="entry name" value="Homeodomain-like_sf"/>
</dbReference>
<evidence type="ECO:0000256" key="4">
    <source>
        <dbReference type="PROSITE-ProRule" id="PRU00335"/>
    </source>
</evidence>
<dbReference type="Gene3D" id="1.10.357.10">
    <property type="entry name" value="Tetracycline Repressor, domain 2"/>
    <property type="match status" value="1"/>
</dbReference>
<evidence type="ECO:0000259" key="5">
    <source>
        <dbReference type="PROSITE" id="PS50977"/>
    </source>
</evidence>
<keyword evidence="3" id="KW-0804">Transcription</keyword>
<dbReference type="GO" id="GO:0000976">
    <property type="term" value="F:transcription cis-regulatory region binding"/>
    <property type="evidence" value="ECO:0007669"/>
    <property type="project" value="TreeGrafter"/>
</dbReference>
<dbReference type="SUPFAM" id="SSF46689">
    <property type="entry name" value="Homeodomain-like"/>
    <property type="match status" value="1"/>
</dbReference>
<dbReference type="InterPro" id="IPR001647">
    <property type="entry name" value="HTH_TetR"/>
</dbReference>
<evidence type="ECO:0000256" key="3">
    <source>
        <dbReference type="ARBA" id="ARBA00023163"/>
    </source>
</evidence>
<dbReference type="Pfam" id="PF00440">
    <property type="entry name" value="TetR_N"/>
    <property type="match status" value="1"/>
</dbReference>
<gene>
    <name evidence="6" type="ORF">SAMN04489718_0634</name>
</gene>